<proteinExistence type="predicted"/>
<gene>
    <name evidence="1" type="ORF">HMPREF0548_0257</name>
</gene>
<dbReference type="PATRIC" id="fig|525365.8.peg.133"/>
<dbReference type="STRING" id="525365.HMPREF0548_0257"/>
<protein>
    <submittedName>
        <fullName evidence="1">Uncharacterized protein</fullName>
    </submittedName>
</protein>
<dbReference type="AlphaFoldDB" id="C2EKT9"/>
<keyword evidence="2" id="KW-1185">Reference proteome</keyword>
<comment type="caution">
    <text evidence="1">The sequence shown here is derived from an EMBL/GenBank/DDBJ whole genome shotgun (WGS) entry which is preliminary data.</text>
</comment>
<dbReference type="HOGENOM" id="CLU_106250_0_0_9"/>
<dbReference type="eggNOG" id="ENOG50309W7">
    <property type="taxonomic scope" value="Bacteria"/>
</dbReference>
<organism evidence="1 2">
    <name type="scientific">Lactobacillus ultunensis DSM 16047</name>
    <dbReference type="NCBI Taxonomy" id="525365"/>
    <lineage>
        <taxon>Bacteria</taxon>
        <taxon>Bacillati</taxon>
        <taxon>Bacillota</taxon>
        <taxon>Bacilli</taxon>
        <taxon>Lactobacillales</taxon>
        <taxon>Lactobacillaceae</taxon>
        <taxon>Lactobacillus</taxon>
    </lineage>
</organism>
<accession>C2EKT9</accession>
<dbReference type="Proteomes" id="UP000005583">
    <property type="component" value="Unassembled WGS sequence"/>
</dbReference>
<name>C2EKT9_9LACO</name>
<dbReference type="EMBL" id="ACGU01000014">
    <property type="protein sequence ID" value="EEJ72796.1"/>
    <property type="molecule type" value="Genomic_DNA"/>
</dbReference>
<reference evidence="1 2" key="1">
    <citation type="submission" date="2009-01" db="EMBL/GenBank/DDBJ databases">
        <authorList>
            <person name="Qin X."/>
            <person name="Bachman B."/>
            <person name="Battles P."/>
            <person name="Bell A."/>
            <person name="Bess C."/>
            <person name="Bickham C."/>
            <person name="Chaboub L."/>
            <person name="Chen D."/>
            <person name="Coyle M."/>
            <person name="Deiros D.R."/>
            <person name="Dinh H."/>
            <person name="Forbes L."/>
            <person name="Fowler G."/>
            <person name="Francisco L."/>
            <person name="Fu Q."/>
            <person name="Gubbala S."/>
            <person name="Hale W."/>
            <person name="Han Y."/>
            <person name="Hemphill L."/>
            <person name="Highlander S.K."/>
            <person name="Hirani K."/>
            <person name="Hogues M."/>
            <person name="Jackson L."/>
            <person name="Jakkamsetti A."/>
            <person name="Javaid M."/>
            <person name="Jiang H."/>
            <person name="Korchina V."/>
            <person name="Kovar C."/>
            <person name="Lara F."/>
            <person name="Lee S."/>
            <person name="Mata R."/>
            <person name="Mathew T."/>
            <person name="Moen C."/>
            <person name="Morales K."/>
            <person name="Munidasa M."/>
            <person name="Nazareth L."/>
            <person name="Ngo R."/>
            <person name="Nguyen L."/>
            <person name="Okwuonu G."/>
            <person name="Ongeri F."/>
            <person name="Patil S."/>
            <person name="Petrosino J."/>
            <person name="Pham C."/>
            <person name="Pham P."/>
            <person name="Pu L.-L."/>
            <person name="Puazo M."/>
            <person name="Raj R."/>
            <person name="Reid J."/>
            <person name="Rouhana J."/>
            <person name="Saada N."/>
            <person name="Shang Y."/>
            <person name="Simmons D."/>
            <person name="Thornton R."/>
            <person name="Warren J."/>
            <person name="Weissenberger G."/>
            <person name="Zhang J."/>
            <person name="Zhang L."/>
            <person name="Zhou C."/>
            <person name="Zhu D."/>
            <person name="Muzny D."/>
            <person name="Worley K."/>
            <person name="Gibbs R."/>
        </authorList>
    </citation>
    <scope>NUCLEOTIDE SEQUENCE [LARGE SCALE GENOMIC DNA]</scope>
    <source>
        <strain evidence="1 2">DSM 16047</strain>
    </source>
</reference>
<evidence type="ECO:0000313" key="2">
    <source>
        <dbReference type="Proteomes" id="UP000005583"/>
    </source>
</evidence>
<sequence>MDFLSKKQEFIFRNSKDAIVRVHVMQVGSTPYDIWIEGKMKKYRDCVTLLEKALVDFDRSDLPPIIVVANKKIETGGISSYNHVDDVIYFNSFYHTQERIDHVIDEGTFAAQDLSGIIRHELGHKLHWDAVKRFYRAHKSKYNNIEEAKHDLDAPVGELCSKSIQSR</sequence>
<dbReference type="OrthoDB" id="2328663at2"/>
<evidence type="ECO:0000313" key="1">
    <source>
        <dbReference type="EMBL" id="EEJ72796.1"/>
    </source>
</evidence>
<dbReference type="RefSeq" id="WP_007126447.1">
    <property type="nucleotide sequence ID" value="NZ_AZFO01000001.1"/>
</dbReference>